<feature type="domain" description="2Fe-2S ferredoxin-type" evidence="12">
    <location>
        <begin position="4"/>
        <end position="99"/>
    </location>
</feature>
<dbReference type="InterPro" id="IPR001041">
    <property type="entry name" value="2Fe-2S_ferredoxin-type"/>
</dbReference>
<evidence type="ECO:0000256" key="3">
    <source>
        <dbReference type="ARBA" id="ARBA00022485"/>
    </source>
</evidence>
<dbReference type="GO" id="GO:0051537">
    <property type="term" value="F:2 iron, 2 sulfur cluster binding"/>
    <property type="evidence" value="ECO:0007669"/>
    <property type="project" value="UniProtKB-KW"/>
</dbReference>
<dbReference type="SUPFAM" id="SSF54292">
    <property type="entry name" value="2Fe-2S ferredoxin-like"/>
    <property type="match status" value="1"/>
</dbReference>
<dbReference type="Gene3D" id="3.10.20.30">
    <property type="match status" value="1"/>
</dbReference>
<dbReference type="Gene3D" id="1.10.1060.10">
    <property type="entry name" value="Alpha-helical ferredoxin"/>
    <property type="match status" value="1"/>
</dbReference>
<dbReference type="GO" id="GO:0051539">
    <property type="term" value="F:4 iron, 4 sulfur cluster binding"/>
    <property type="evidence" value="ECO:0007669"/>
    <property type="project" value="UniProtKB-KW"/>
</dbReference>
<name>A0A1H6FI85_THEAL</name>
<dbReference type="FunFam" id="1.10.1060.10:FF:000003">
    <property type="entry name" value="Succinate dehydrogenase iron-sulfur subunit"/>
    <property type="match status" value="1"/>
</dbReference>
<dbReference type="SUPFAM" id="SSF46548">
    <property type="entry name" value="alpha-helical ferredoxin"/>
    <property type="match status" value="1"/>
</dbReference>
<dbReference type="InterPro" id="IPR025192">
    <property type="entry name" value="Succ_DH/fum_Rdtase_N"/>
</dbReference>
<dbReference type="GO" id="GO:0008177">
    <property type="term" value="F:succinate dehydrogenase (quinone) activity"/>
    <property type="evidence" value="ECO:0007669"/>
    <property type="project" value="UniProtKB-EC"/>
</dbReference>
<dbReference type="NCBIfam" id="TIGR00384">
    <property type="entry name" value="dhsB"/>
    <property type="match status" value="1"/>
</dbReference>
<comment type="catalytic activity">
    <reaction evidence="11">
        <text>a menaquinone + succinate = a menaquinol + fumarate</text>
        <dbReference type="Rhea" id="RHEA:27834"/>
        <dbReference type="Rhea" id="RHEA-COMP:9537"/>
        <dbReference type="Rhea" id="RHEA-COMP:9539"/>
        <dbReference type="ChEBI" id="CHEBI:16374"/>
        <dbReference type="ChEBI" id="CHEBI:18151"/>
        <dbReference type="ChEBI" id="CHEBI:29806"/>
        <dbReference type="ChEBI" id="CHEBI:30031"/>
        <dbReference type="EC" id="1.3.5.1"/>
    </reaction>
</comment>
<dbReference type="STRING" id="29539.SAMN02745716_0408"/>
<dbReference type="Proteomes" id="UP000222056">
    <property type="component" value="Unassembled WGS sequence"/>
</dbReference>
<keyword evidence="3 11" id="KW-0004">4Fe-4S</keyword>
<evidence type="ECO:0000313" key="14">
    <source>
        <dbReference type="EMBL" id="SEH10547.1"/>
    </source>
</evidence>
<keyword evidence="8 11" id="KW-0408">Iron</keyword>
<comment type="pathway">
    <text evidence="1">Carbohydrate metabolism; tricarboxylic acid cycle.</text>
</comment>
<dbReference type="InterPro" id="IPR009051">
    <property type="entry name" value="Helical_ferredxn"/>
</dbReference>
<evidence type="ECO:0000259" key="13">
    <source>
        <dbReference type="PROSITE" id="PS51379"/>
    </source>
</evidence>
<proteinExistence type="inferred from homology"/>
<gene>
    <name evidence="14" type="ORF">SAMN02745716_0408</name>
</gene>
<sequence length="370" mass="40874">MPEYTLRIRRFDPESGNPPYWADYRVELAPERSVLEAILTAKGQEDGSIAIRCSCRAAICGSCGVRINGRSALACNTKLSEAQETARDGAIVVEPMANMPVVKDLVTDMESVHWKKIRRVTPWLIPAEEPPPDREYTVPPEAMLDVTQTMACIQCGVCMSACLSLEADPEFIGPAPLAKAYRFVGDPRDGMTEERLRDLAEDPHGLYDCTHCFSCVEVCPKDVAPMNQIMRLRRRATEDFGIKDRNNGYGHAVAFTKLIEKYGTLHEAQLLPRTFGDGSLIKGQLEPGAVKQLIENLPTALRGLASGKVTPKKAFFHPRLPDQKQVRRIFHEIESHGQRIELNLYIVGEGDEEDAAATAAIAAAEGRQGT</sequence>
<dbReference type="InterPro" id="IPR017896">
    <property type="entry name" value="4Fe4S_Fe-S-bd"/>
</dbReference>
<evidence type="ECO:0000256" key="10">
    <source>
        <dbReference type="ARBA" id="ARBA00023291"/>
    </source>
</evidence>
<keyword evidence="7" id="KW-0560">Oxidoreductase</keyword>
<comment type="cofactor">
    <cofactor evidence="11">
        <name>[2Fe-2S] cluster</name>
        <dbReference type="ChEBI" id="CHEBI:190135"/>
    </cofactor>
    <text evidence="11">Binds 1 [2Fe-2S] cluster.</text>
</comment>
<keyword evidence="5 11" id="KW-0001">2Fe-2S</keyword>
<feature type="domain" description="4Fe-4S ferredoxin-type" evidence="13">
    <location>
        <begin position="201"/>
        <end position="229"/>
    </location>
</feature>
<evidence type="ECO:0000256" key="5">
    <source>
        <dbReference type="ARBA" id="ARBA00022714"/>
    </source>
</evidence>
<dbReference type="PROSITE" id="PS51379">
    <property type="entry name" value="4FE4S_FER_2"/>
    <property type="match status" value="1"/>
</dbReference>
<dbReference type="PROSITE" id="PS00198">
    <property type="entry name" value="4FE4S_FER_1"/>
    <property type="match status" value="1"/>
</dbReference>
<evidence type="ECO:0000256" key="7">
    <source>
        <dbReference type="ARBA" id="ARBA00023002"/>
    </source>
</evidence>
<dbReference type="InterPro" id="IPR012675">
    <property type="entry name" value="Beta-grasp_dom_sf"/>
</dbReference>
<keyword evidence="4" id="KW-0816">Tricarboxylic acid cycle</keyword>
<dbReference type="Pfam" id="PF13183">
    <property type="entry name" value="Fer4_8"/>
    <property type="match status" value="1"/>
</dbReference>
<dbReference type="InterPro" id="IPR004489">
    <property type="entry name" value="Succ_DH/fum_Rdtase_Fe-S"/>
</dbReference>
<dbReference type="GO" id="GO:0006099">
    <property type="term" value="P:tricarboxylic acid cycle"/>
    <property type="evidence" value="ECO:0007669"/>
    <property type="project" value="UniProtKB-KW"/>
</dbReference>
<dbReference type="PANTHER" id="PTHR11921:SF29">
    <property type="entry name" value="SUCCINATE DEHYDROGENASE [UBIQUINONE] IRON-SULFUR SUBUNIT, MITOCHONDRIAL"/>
    <property type="match status" value="1"/>
</dbReference>
<dbReference type="GO" id="GO:0046872">
    <property type="term" value="F:metal ion binding"/>
    <property type="evidence" value="ECO:0007669"/>
    <property type="project" value="UniProtKB-KW"/>
</dbReference>
<comment type="cofactor">
    <cofactor evidence="11">
        <name>[3Fe-4S] cluster</name>
        <dbReference type="ChEBI" id="CHEBI:21137"/>
    </cofactor>
    <text evidence="11">Binds 1 [3Fe-4S] cluster.</text>
</comment>
<protein>
    <recommendedName>
        <fullName evidence="11">Fumarate reductase iron-sulfur subunit</fullName>
        <ecNumber evidence="11">1.3.5.1</ecNumber>
    </recommendedName>
</protein>
<keyword evidence="10 11" id="KW-0003">3Fe-4S</keyword>
<evidence type="ECO:0000256" key="6">
    <source>
        <dbReference type="ARBA" id="ARBA00022723"/>
    </source>
</evidence>
<evidence type="ECO:0000256" key="4">
    <source>
        <dbReference type="ARBA" id="ARBA00022532"/>
    </source>
</evidence>
<dbReference type="RefSeq" id="WP_093115770.1">
    <property type="nucleotide sequence ID" value="NZ_FNWJ01000001.1"/>
</dbReference>
<dbReference type="EMBL" id="FNWJ01000001">
    <property type="protein sequence ID" value="SEH10547.1"/>
    <property type="molecule type" value="Genomic_DNA"/>
</dbReference>
<dbReference type="InterPro" id="IPR050573">
    <property type="entry name" value="SDH/FRD_Iron-Sulfur"/>
</dbReference>
<dbReference type="GO" id="GO:0022904">
    <property type="term" value="P:respiratory electron transport chain"/>
    <property type="evidence" value="ECO:0007669"/>
    <property type="project" value="TreeGrafter"/>
</dbReference>
<keyword evidence="9 11" id="KW-0411">Iron-sulfur</keyword>
<comment type="cofactor">
    <cofactor evidence="11">
        <name>[4Fe-4S] cluster</name>
        <dbReference type="ChEBI" id="CHEBI:49883"/>
    </cofactor>
    <text evidence="11">Binds 1 [4Fe-4S] cluster.</text>
</comment>
<evidence type="ECO:0000256" key="2">
    <source>
        <dbReference type="ARBA" id="ARBA00009433"/>
    </source>
</evidence>
<evidence type="ECO:0000256" key="11">
    <source>
        <dbReference type="RuleBase" id="RU361237"/>
    </source>
</evidence>
<dbReference type="PROSITE" id="PS00197">
    <property type="entry name" value="2FE2S_FER_1"/>
    <property type="match status" value="1"/>
</dbReference>
<evidence type="ECO:0000256" key="9">
    <source>
        <dbReference type="ARBA" id="ARBA00023014"/>
    </source>
</evidence>
<dbReference type="GO" id="GO:0051538">
    <property type="term" value="F:3 iron, 4 sulfur cluster binding"/>
    <property type="evidence" value="ECO:0007669"/>
    <property type="project" value="UniProtKB-KW"/>
</dbReference>
<accession>A0A1H6FI85</accession>
<evidence type="ECO:0000313" key="15">
    <source>
        <dbReference type="Proteomes" id="UP000222056"/>
    </source>
</evidence>
<organism evidence="14 15">
    <name type="scientific">Thermoleophilum album</name>
    <dbReference type="NCBI Taxonomy" id="29539"/>
    <lineage>
        <taxon>Bacteria</taxon>
        <taxon>Bacillati</taxon>
        <taxon>Actinomycetota</taxon>
        <taxon>Thermoleophilia</taxon>
        <taxon>Thermoleophilales</taxon>
        <taxon>Thermoleophilaceae</taxon>
        <taxon>Thermoleophilum</taxon>
    </lineage>
</organism>
<dbReference type="PANTHER" id="PTHR11921">
    <property type="entry name" value="SUCCINATE DEHYDROGENASE IRON-SULFUR PROTEIN"/>
    <property type="match status" value="1"/>
</dbReference>
<evidence type="ECO:0000256" key="1">
    <source>
        <dbReference type="ARBA" id="ARBA00005163"/>
    </source>
</evidence>
<dbReference type="GO" id="GO:0009055">
    <property type="term" value="F:electron transfer activity"/>
    <property type="evidence" value="ECO:0007669"/>
    <property type="project" value="InterPro"/>
</dbReference>
<evidence type="ECO:0000256" key="8">
    <source>
        <dbReference type="ARBA" id="ARBA00023004"/>
    </source>
</evidence>
<evidence type="ECO:0000259" key="12">
    <source>
        <dbReference type="PROSITE" id="PS51085"/>
    </source>
</evidence>
<dbReference type="CDD" id="cd00207">
    <property type="entry name" value="fer2"/>
    <property type="match status" value="1"/>
</dbReference>
<comment type="similarity">
    <text evidence="2 11">Belongs to the succinate dehydrogenase/fumarate reductase iron-sulfur protein family.</text>
</comment>
<dbReference type="PROSITE" id="PS51085">
    <property type="entry name" value="2FE2S_FER_2"/>
    <property type="match status" value="1"/>
</dbReference>
<dbReference type="InterPro" id="IPR036010">
    <property type="entry name" value="2Fe-2S_ferredoxin-like_sf"/>
</dbReference>
<dbReference type="NCBIfam" id="NF004616">
    <property type="entry name" value="PRK05950.1"/>
    <property type="match status" value="1"/>
</dbReference>
<dbReference type="OrthoDB" id="9804391at2"/>
<keyword evidence="6 11" id="KW-0479">Metal-binding</keyword>
<dbReference type="Pfam" id="PF13085">
    <property type="entry name" value="Fer2_3"/>
    <property type="match status" value="1"/>
</dbReference>
<reference evidence="15" key="1">
    <citation type="submission" date="2016-10" db="EMBL/GenBank/DDBJ databases">
        <authorList>
            <person name="Varghese N."/>
            <person name="Submissions S."/>
        </authorList>
    </citation>
    <scope>NUCLEOTIDE SEQUENCE [LARGE SCALE GENOMIC DNA]</scope>
    <source>
        <strain evidence="15">ATCC 35263</strain>
    </source>
</reference>
<dbReference type="EC" id="1.3.5.1" evidence="11"/>
<dbReference type="InterPro" id="IPR006058">
    <property type="entry name" value="2Fe2S_fd_BS"/>
</dbReference>
<dbReference type="InterPro" id="IPR017900">
    <property type="entry name" value="4Fe4S_Fe_S_CS"/>
</dbReference>
<keyword evidence="15" id="KW-1185">Reference proteome</keyword>
<dbReference type="AlphaFoldDB" id="A0A1H6FI85"/>